<sequence>MGQCSGKEHEPKQKGRQQGLQTPGIQREMISRPSNVTIQIPRNRASEDGVVIPPVTRDMDSNILRAALDHVSNFVAQKRRAAIEVIAVGGAVNTLHLRTRETTHDIDVFGFEFGNTSRIMLDEAMYDAQNQIPALGTDWLNTETQMWMPGPIREEITQLARKQGVKVYDGSGLTILAAPWEYAFTAKINRILTDLEQVRPYDLADAVAYLHEYITRNGNQPVPVSTTVQKWAQRWNLQITQEILRDEVAPEYLERYRRDGIVF</sequence>
<reference evidence="2" key="1">
    <citation type="journal article" date="2023" name="Mol. Phylogenet. Evol.">
        <title>Genome-scale phylogeny and comparative genomics of the fungal order Sordariales.</title>
        <authorList>
            <person name="Hensen N."/>
            <person name="Bonometti L."/>
            <person name="Westerberg I."/>
            <person name="Brannstrom I.O."/>
            <person name="Guillou S."/>
            <person name="Cros-Aarteil S."/>
            <person name="Calhoun S."/>
            <person name="Haridas S."/>
            <person name="Kuo A."/>
            <person name="Mondo S."/>
            <person name="Pangilinan J."/>
            <person name="Riley R."/>
            <person name="LaButti K."/>
            <person name="Andreopoulos B."/>
            <person name="Lipzen A."/>
            <person name="Chen C."/>
            <person name="Yan M."/>
            <person name="Daum C."/>
            <person name="Ng V."/>
            <person name="Clum A."/>
            <person name="Steindorff A."/>
            <person name="Ohm R.A."/>
            <person name="Martin F."/>
            <person name="Silar P."/>
            <person name="Natvig D.O."/>
            <person name="Lalanne C."/>
            <person name="Gautier V."/>
            <person name="Ament-Velasquez S.L."/>
            <person name="Kruys A."/>
            <person name="Hutchinson M.I."/>
            <person name="Powell A.J."/>
            <person name="Barry K."/>
            <person name="Miller A.N."/>
            <person name="Grigoriev I.V."/>
            <person name="Debuchy R."/>
            <person name="Gladieux P."/>
            <person name="Hiltunen Thoren M."/>
            <person name="Johannesson H."/>
        </authorList>
    </citation>
    <scope>NUCLEOTIDE SEQUENCE</scope>
    <source>
        <strain evidence="2">PSN309</strain>
    </source>
</reference>
<gene>
    <name evidence="2" type="ORF">QBC35DRAFT_437531</name>
</gene>
<feature type="compositionally biased region" description="Basic and acidic residues" evidence="1">
    <location>
        <begin position="1"/>
        <end position="13"/>
    </location>
</feature>
<feature type="region of interest" description="Disordered" evidence="1">
    <location>
        <begin position="1"/>
        <end position="34"/>
    </location>
</feature>
<proteinExistence type="predicted"/>
<reference evidence="2" key="2">
    <citation type="submission" date="2023-05" db="EMBL/GenBank/DDBJ databases">
        <authorList>
            <consortium name="Lawrence Berkeley National Laboratory"/>
            <person name="Steindorff A."/>
            <person name="Hensen N."/>
            <person name="Bonometti L."/>
            <person name="Westerberg I."/>
            <person name="Brannstrom I.O."/>
            <person name="Guillou S."/>
            <person name="Cros-Aarteil S."/>
            <person name="Calhoun S."/>
            <person name="Haridas S."/>
            <person name="Kuo A."/>
            <person name="Mondo S."/>
            <person name="Pangilinan J."/>
            <person name="Riley R."/>
            <person name="Labutti K."/>
            <person name="Andreopoulos B."/>
            <person name="Lipzen A."/>
            <person name="Chen C."/>
            <person name="Yanf M."/>
            <person name="Daum C."/>
            <person name="Ng V."/>
            <person name="Clum A."/>
            <person name="Ohm R."/>
            <person name="Martin F."/>
            <person name="Silar P."/>
            <person name="Natvig D."/>
            <person name="Lalanne C."/>
            <person name="Gautier V."/>
            <person name="Ament-Velasquez S.L."/>
            <person name="Kruys A."/>
            <person name="Hutchinson M.I."/>
            <person name="Powell A.J."/>
            <person name="Barry K."/>
            <person name="Miller A.N."/>
            <person name="Grigoriev I.V."/>
            <person name="Debuchy R."/>
            <person name="Gladieux P."/>
            <person name="Thoren M.H."/>
            <person name="Johannesson H."/>
        </authorList>
    </citation>
    <scope>NUCLEOTIDE SEQUENCE</scope>
    <source>
        <strain evidence="2">PSN309</strain>
    </source>
</reference>
<dbReference type="AlphaFoldDB" id="A0AAN7AHV3"/>
<evidence type="ECO:0000313" key="3">
    <source>
        <dbReference type="Proteomes" id="UP001302126"/>
    </source>
</evidence>
<evidence type="ECO:0000313" key="2">
    <source>
        <dbReference type="EMBL" id="KAK4186265.1"/>
    </source>
</evidence>
<name>A0AAN7AHV3_9PEZI</name>
<dbReference type="EMBL" id="MU864427">
    <property type="protein sequence ID" value="KAK4186265.1"/>
    <property type="molecule type" value="Genomic_DNA"/>
</dbReference>
<evidence type="ECO:0000256" key="1">
    <source>
        <dbReference type="SAM" id="MobiDB-lite"/>
    </source>
</evidence>
<accession>A0AAN7AHV3</accession>
<organism evidence="2 3">
    <name type="scientific">Podospora australis</name>
    <dbReference type="NCBI Taxonomy" id="1536484"/>
    <lineage>
        <taxon>Eukaryota</taxon>
        <taxon>Fungi</taxon>
        <taxon>Dikarya</taxon>
        <taxon>Ascomycota</taxon>
        <taxon>Pezizomycotina</taxon>
        <taxon>Sordariomycetes</taxon>
        <taxon>Sordariomycetidae</taxon>
        <taxon>Sordariales</taxon>
        <taxon>Podosporaceae</taxon>
        <taxon>Podospora</taxon>
    </lineage>
</organism>
<comment type="caution">
    <text evidence="2">The sequence shown here is derived from an EMBL/GenBank/DDBJ whole genome shotgun (WGS) entry which is preliminary data.</text>
</comment>
<keyword evidence="3" id="KW-1185">Reference proteome</keyword>
<protein>
    <submittedName>
        <fullName evidence="2">Uncharacterized protein</fullName>
    </submittedName>
</protein>
<dbReference type="Proteomes" id="UP001302126">
    <property type="component" value="Unassembled WGS sequence"/>
</dbReference>